<proteinExistence type="predicted"/>
<dbReference type="AlphaFoldDB" id="A0A413QNC0"/>
<evidence type="ECO:0000259" key="2">
    <source>
        <dbReference type="Pfam" id="PF01471"/>
    </source>
</evidence>
<dbReference type="SUPFAM" id="SSF47090">
    <property type="entry name" value="PGBD-like"/>
    <property type="match status" value="1"/>
</dbReference>
<dbReference type="Pfam" id="PF01471">
    <property type="entry name" value="PG_binding_1"/>
    <property type="match status" value="1"/>
</dbReference>
<dbReference type="Gene3D" id="1.10.101.10">
    <property type="entry name" value="PGBD-like superfamily/PGBD"/>
    <property type="match status" value="2"/>
</dbReference>
<dbReference type="Pfam" id="PF08924">
    <property type="entry name" value="Rv2525c_GlyHyd-like"/>
    <property type="match status" value="1"/>
</dbReference>
<keyword evidence="1" id="KW-0812">Transmembrane</keyword>
<dbReference type="InterPro" id="IPR036366">
    <property type="entry name" value="PGBDSf"/>
</dbReference>
<keyword evidence="1" id="KW-0472">Membrane</keyword>
<protein>
    <submittedName>
        <fullName evidence="4">DUF1906 domain-containing protein</fullName>
    </submittedName>
</protein>
<feature type="domain" description="Rv2525c-like glycoside hydrolase-like" evidence="3">
    <location>
        <begin position="308"/>
        <end position="479"/>
    </location>
</feature>
<dbReference type="CDD" id="cd06418">
    <property type="entry name" value="GH25_BacA-like"/>
    <property type="match status" value="1"/>
</dbReference>
<dbReference type="InterPro" id="IPR015020">
    <property type="entry name" value="Rv2525c-like_Glyco_Hydro-like"/>
</dbReference>
<keyword evidence="1" id="KW-1133">Transmembrane helix</keyword>
<feature type="transmembrane region" description="Helical" evidence="1">
    <location>
        <begin position="687"/>
        <end position="705"/>
    </location>
</feature>
<dbReference type="SUPFAM" id="SSF51445">
    <property type="entry name" value="(Trans)glycosidases"/>
    <property type="match status" value="1"/>
</dbReference>
<feature type="domain" description="Peptidoglycan binding-like" evidence="2">
    <location>
        <begin position="227"/>
        <end position="281"/>
    </location>
</feature>
<dbReference type="Gene3D" id="3.20.20.80">
    <property type="entry name" value="Glycosidases"/>
    <property type="match status" value="1"/>
</dbReference>
<dbReference type="InterPro" id="IPR036365">
    <property type="entry name" value="PGBD-like_sf"/>
</dbReference>
<evidence type="ECO:0000256" key="1">
    <source>
        <dbReference type="SAM" id="Phobius"/>
    </source>
</evidence>
<dbReference type="InterPro" id="IPR002477">
    <property type="entry name" value="Peptidoglycan-bd-like"/>
</dbReference>
<comment type="caution">
    <text evidence="4">The sequence shown here is derived from an EMBL/GenBank/DDBJ whole genome shotgun (WGS) entry which is preliminary data.</text>
</comment>
<dbReference type="RefSeq" id="WP_119209780.1">
    <property type="nucleotide sequence ID" value="NZ_CP173381.1"/>
</dbReference>
<evidence type="ECO:0000259" key="3">
    <source>
        <dbReference type="Pfam" id="PF08924"/>
    </source>
</evidence>
<dbReference type="EMBL" id="QSEW01000002">
    <property type="protein sequence ID" value="RHA01777.1"/>
    <property type="molecule type" value="Genomic_DNA"/>
</dbReference>
<gene>
    <name evidence="4" type="ORF">DW957_03065</name>
</gene>
<dbReference type="InterPro" id="IPR017853">
    <property type="entry name" value="GH"/>
</dbReference>
<reference evidence="4 5" key="1">
    <citation type="submission" date="2018-08" db="EMBL/GenBank/DDBJ databases">
        <title>A genome reference for cultivated species of the human gut microbiota.</title>
        <authorList>
            <person name="Zou Y."/>
            <person name="Xue W."/>
            <person name="Luo G."/>
        </authorList>
    </citation>
    <scope>NUCLEOTIDE SEQUENCE [LARGE SCALE GENOMIC DNA]</scope>
    <source>
        <strain evidence="4 5">AM46-16</strain>
    </source>
</reference>
<sequence length="727" mass="79693">MSEAKGDPRVTEVQEWLNETYGAQSWFTKLTVDGMTGAGTCKALCKALQYEIGVKNVDGVIGAGTLAVCPTIGATVTNTNLIKIIQCGFYCKGYECGGITGHYGAAVEIAAQRFKMDAGFDAGNGELQPIFIRALLNTDAFVLVKNGKDYVREAQQYLNNTYIVKLSNWALIPCNGIPDRNMMKAIIAGLQYEEANHSTSGVDGIYGKNTLSKAPTLSSGTAKTAYVKIVQMCLMCMMETNAGMDGAFGSALKKQIEEFQKFYCLSGVTSGTVDRITWASLLSSKGETSRVAKACDTSTVLNYAKAKSLYDAGYRYVGRYLSGTVGGKRSKAMTAEEIADIFKAGLRIFAIFQEGTPSMSRYTLESGVSEAQKALSAARQLGIPENAIIYFAIDYDVMESGINAVKQYFAGIRRVFEKAGYYYHAGIYGARNVCSKVCNSGLAESSYVSDMSTGFSGNLGYKIPENWAFDQFHEYQFPSTDGTFGLDKVGYSGRYNGFASVTKANEMMPDVSDDYRRQKAVKLFKALGLPLGNEFKMEEKYKFYQPFLEVTYSVYRTAEMLPDKDIKLSMTVENGKIPTDMANKVDTVFGELETKYTADLGLTSTMAIHMLSLEIENGTIGIDYKLSTAGELVLVLKCESVLREDVLVRYTMGYEIEFKYLPKDNSVPQEEYAYDEFFDWIKENKEVVMGAAFVLIIAITVAIMVPTGGTSAVTIPSVLTAVEAAFI</sequence>
<evidence type="ECO:0000313" key="5">
    <source>
        <dbReference type="Proteomes" id="UP000284962"/>
    </source>
</evidence>
<accession>A0A413QNC0</accession>
<organism evidence="4 5">
    <name type="scientific">Dorea formicigenerans</name>
    <dbReference type="NCBI Taxonomy" id="39486"/>
    <lineage>
        <taxon>Bacteria</taxon>
        <taxon>Bacillati</taxon>
        <taxon>Bacillota</taxon>
        <taxon>Clostridia</taxon>
        <taxon>Lachnospirales</taxon>
        <taxon>Lachnospiraceae</taxon>
        <taxon>Dorea</taxon>
    </lineage>
</organism>
<name>A0A413QNC0_9FIRM</name>
<evidence type="ECO:0000313" key="4">
    <source>
        <dbReference type="EMBL" id="RHA01777.1"/>
    </source>
</evidence>
<dbReference type="Proteomes" id="UP000284962">
    <property type="component" value="Unassembled WGS sequence"/>
</dbReference>